<dbReference type="GO" id="GO:0004497">
    <property type="term" value="F:monooxygenase activity"/>
    <property type="evidence" value="ECO:0007669"/>
    <property type="project" value="UniProtKB-KW"/>
</dbReference>
<dbReference type="InterPro" id="IPR036396">
    <property type="entry name" value="Cyt_P450_sf"/>
</dbReference>
<reference evidence="18" key="1">
    <citation type="journal article" date="2002" name="Plant Physiol.">
        <title>Transgenic production of epoxy fatty acids by expression of a cytochrome P450 enzyme from Euphorbia lagascae seed.</title>
        <authorList>
            <person name="Cahoon E.B."/>
            <person name="Ripp K.G."/>
            <person name="Hall S.E."/>
            <person name="McGonigle B."/>
        </authorList>
    </citation>
    <scope>NUCLEOTIDE SEQUENCE</scope>
</reference>
<organism evidence="18">
    <name type="scientific">Euphorbia lagascae</name>
    <dbReference type="NCBI Taxonomy" id="54672"/>
    <lineage>
        <taxon>Eukaryota</taxon>
        <taxon>Viridiplantae</taxon>
        <taxon>Streptophyta</taxon>
        <taxon>Embryophyta</taxon>
        <taxon>Tracheophyta</taxon>
        <taxon>Spermatophyta</taxon>
        <taxon>Magnoliopsida</taxon>
        <taxon>eudicotyledons</taxon>
        <taxon>Gunneridae</taxon>
        <taxon>Pentapetalae</taxon>
        <taxon>rosids</taxon>
        <taxon>fabids</taxon>
        <taxon>Malpighiales</taxon>
        <taxon>Euphorbiaceae</taxon>
        <taxon>Euphorbioideae</taxon>
        <taxon>Euphorbieae</taxon>
        <taxon>Euphorbia</taxon>
        <taxon>Euphorbia subgen. Esula</taxon>
        <taxon>Euphorbia sect. Lagascae</taxon>
    </lineage>
</organism>
<gene>
    <name evidence="18" type="primary">CYP726A1</name>
</gene>
<keyword evidence="7 17" id="KW-1133">Transmembrane helix</keyword>
<dbReference type="InterPro" id="IPR017972">
    <property type="entry name" value="Cyt_P450_CS"/>
</dbReference>
<dbReference type="PROSITE" id="PS00086">
    <property type="entry name" value="CYTOCHROME_P450"/>
    <property type="match status" value="1"/>
</dbReference>
<keyword evidence="5 17" id="KW-0812">Transmembrane</keyword>
<evidence type="ECO:0000313" key="18">
    <source>
        <dbReference type="EMBL" id="AAL62063.1"/>
    </source>
</evidence>
<comment type="subcellular location">
    <subcellularLocation>
        <location evidence="2">Membrane</location>
        <topology evidence="2">Single-pass membrane protein</topology>
    </subcellularLocation>
</comment>
<dbReference type="InterPro" id="IPR002401">
    <property type="entry name" value="Cyt_P450_E_grp-I"/>
</dbReference>
<keyword evidence="9 15" id="KW-0408">Iron</keyword>
<dbReference type="PANTHER" id="PTHR47953">
    <property type="entry name" value="OS08G0105600 PROTEIN"/>
    <property type="match status" value="1"/>
</dbReference>
<evidence type="ECO:0000256" key="9">
    <source>
        <dbReference type="ARBA" id="ARBA00023004"/>
    </source>
</evidence>
<name>Q8W1W8_EUPLA</name>
<protein>
    <recommendedName>
        <fullName evidence="14">4,5,8-trihydroxycasbene synthase</fullName>
    </recommendedName>
    <alternativeName>
        <fullName evidence="13">4,8-dihydroxycasbene synthase</fullName>
    </alternativeName>
</protein>
<keyword evidence="8 16" id="KW-0560">Oxidoreductase</keyword>
<feature type="transmembrane region" description="Helical" evidence="17">
    <location>
        <begin position="6"/>
        <end position="28"/>
    </location>
</feature>
<dbReference type="Pfam" id="PF00067">
    <property type="entry name" value="p450"/>
    <property type="match status" value="1"/>
</dbReference>
<keyword evidence="4 15" id="KW-0349">Heme</keyword>
<evidence type="ECO:0000256" key="17">
    <source>
        <dbReference type="SAM" id="Phobius"/>
    </source>
</evidence>
<evidence type="ECO:0000256" key="10">
    <source>
        <dbReference type="ARBA" id="ARBA00023033"/>
    </source>
</evidence>
<keyword evidence="6 15" id="KW-0479">Metal-binding</keyword>
<evidence type="ECO:0000256" key="15">
    <source>
        <dbReference type="PIRSR" id="PIRSR602401-1"/>
    </source>
</evidence>
<dbReference type="PRINTS" id="PR00385">
    <property type="entry name" value="P450"/>
</dbReference>
<evidence type="ECO:0000256" key="1">
    <source>
        <dbReference type="ARBA" id="ARBA00001971"/>
    </source>
</evidence>
<sequence>MEQKNLSFPSILISFLLVLILVVVMRLWKKQNPPPGPWKFPIIGNLPHLLLTSDLGHERFRALAQIYGPVMSLQIGQVSAVVISSAEAAKEVMKTQADAFAQRPIVLDAQIVFYNRKDVLFASYGDHWRQMKKIWILEFLSAKKVQSSRLIREEEMEDAITFLRSKAGSPVNITKIIYGIIISIMIRTSVGNCKQKERLLSVADAVNEAATSFGTADAFPTWKLLHYIIGAESKPRRLHQEIDDILEEILNEHKANKPFEADNLMDVLLNLQKNGNVPVPVTNESIKASVLQMFTAGSETTSKATEWVMAELMKNPTELRKAQEEVRQVFGEMGKVDESRFHDLKFFKLVVKETLRLHPPVVLIPRECRETTRIDGYEIHPNTRIVVNAWAIGRDPNTWSEPGKFNPERFKDCAIDYKGTTFELVPFGAGKRICPGITSAITNLEYVIINLLYHFNWELADGITPQTLDMTEAIGGALRKKIDLKLIPIPYQVSLGSNIS</sequence>
<evidence type="ECO:0000256" key="3">
    <source>
        <dbReference type="ARBA" id="ARBA00010617"/>
    </source>
</evidence>
<comment type="cofactor">
    <cofactor evidence="1 15">
        <name>heme</name>
        <dbReference type="ChEBI" id="CHEBI:30413"/>
    </cofactor>
</comment>
<dbReference type="PANTHER" id="PTHR47953:SF19">
    <property type="entry name" value="OS06G0641600 PROTEIN"/>
    <property type="match status" value="1"/>
</dbReference>
<dbReference type="GO" id="GO:0016705">
    <property type="term" value="F:oxidoreductase activity, acting on paired donors, with incorporation or reduction of molecular oxygen"/>
    <property type="evidence" value="ECO:0007669"/>
    <property type="project" value="InterPro"/>
</dbReference>
<accession>Q8W1W8</accession>
<evidence type="ECO:0000256" key="6">
    <source>
        <dbReference type="ARBA" id="ARBA00022723"/>
    </source>
</evidence>
<dbReference type="Gene3D" id="1.10.630.10">
    <property type="entry name" value="Cytochrome P450"/>
    <property type="match status" value="1"/>
</dbReference>
<keyword evidence="11 17" id="KW-0472">Membrane</keyword>
<evidence type="ECO:0000256" key="8">
    <source>
        <dbReference type="ARBA" id="ARBA00023002"/>
    </source>
</evidence>
<dbReference type="EMBL" id="AF406732">
    <property type="protein sequence ID" value="AAL62063.1"/>
    <property type="molecule type" value="mRNA"/>
</dbReference>
<dbReference type="AlphaFoldDB" id="Q8W1W8"/>
<evidence type="ECO:0000256" key="7">
    <source>
        <dbReference type="ARBA" id="ARBA00022989"/>
    </source>
</evidence>
<dbReference type="BioCyc" id="MetaCyc:MONOMER-15850"/>
<dbReference type="SMR" id="Q8W1W8"/>
<dbReference type="SUPFAM" id="SSF48264">
    <property type="entry name" value="Cytochrome P450"/>
    <property type="match status" value="1"/>
</dbReference>
<dbReference type="GO" id="GO:0016020">
    <property type="term" value="C:membrane"/>
    <property type="evidence" value="ECO:0007669"/>
    <property type="project" value="UniProtKB-SubCell"/>
</dbReference>
<evidence type="ECO:0000256" key="2">
    <source>
        <dbReference type="ARBA" id="ARBA00004167"/>
    </source>
</evidence>
<proteinExistence type="evidence at transcript level"/>
<dbReference type="PRINTS" id="PR00463">
    <property type="entry name" value="EP450I"/>
</dbReference>
<evidence type="ECO:0000256" key="14">
    <source>
        <dbReference type="ARBA" id="ARBA00077882"/>
    </source>
</evidence>
<dbReference type="InterPro" id="IPR052306">
    <property type="entry name" value="CYP450_71D"/>
</dbReference>
<dbReference type="GO" id="GO:0005506">
    <property type="term" value="F:iron ion binding"/>
    <property type="evidence" value="ECO:0007669"/>
    <property type="project" value="InterPro"/>
</dbReference>
<dbReference type="GO" id="GO:0020037">
    <property type="term" value="F:heme binding"/>
    <property type="evidence" value="ECO:0007669"/>
    <property type="project" value="InterPro"/>
</dbReference>
<comment type="similarity">
    <text evidence="3 16">Belongs to the cytochrome P450 family.</text>
</comment>
<evidence type="ECO:0000256" key="4">
    <source>
        <dbReference type="ARBA" id="ARBA00022617"/>
    </source>
</evidence>
<dbReference type="InterPro" id="IPR001128">
    <property type="entry name" value="Cyt_P450"/>
</dbReference>
<evidence type="ECO:0000256" key="13">
    <source>
        <dbReference type="ARBA" id="ARBA00077108"/>
    </source>
</evidence>
<keyword evidence="10 16" id="KW-0503">Monooxygenase</keyword>
<evidence type="ECO:0000256" key="12">
    <source>
        <dbReference type="ARBA" id="ARBA00051605"/>
    </source>
</evidence>
<comment type="catalytic activity">
    <reaction evidence="12">
        <text>4,8-dihydroxycasbene + reduced [NADPH--hemoprotein reductase] + O2 = 4,5,8-trihydroxycasbene + oxidized [NADPH--hemoprotein reductase] + H2O + H(+)</text>
        <dbReference type="Rhea" id="RHEA:67032"/>
        <dbReference type="Rhea" id="RHEA-COMP:11964"/>
        <dbReference type="Rhea" id="RHEA-COMP:11965"/>
        <dbReference type="ChEBI" id="CHEBI:15377"/>
        <dbReference type="ChEBI" id="CHEBI:15378"/>
        <dbReference type="ChEBI" id="CHEBI:15379"/>
        <dbReference type="ChEBI" id="CHEBI:57618"/>
        <dbReference type="ChEBI" id="CHEBI:58210"/>
        <dbReference type="ChEBI" id="CHEBI:157601"/>
        <dbReference type="ChEBI" id="CHEBI:157602"/>
    </reaction>
    <physiologicalReaction direction="left-to-right" evidence="12">
        <dbReference type="Rhea" id="RHEA:67033"/>
    </physiologicalReaction>
</comment>
<dbReference type="FunFam" id="1.10.630.10:FF:000043">
    <property type="entry name" value="Cytochrome P450 99A2"/>
    <property type="match status" value="1"/>
</dbReference>
<evidence type="ECO:0000256" key="16">
    <source>
        <dbReference type="RuleBase" id="RU000461"/>
    </source>
</evidence>
<evidence type="ECO:0000256" key="11">
    <source>
        <dbReference type="ARBA" id="ARBA00023136"/>
    </source>
</evidence>
<dbReference type="CDD" id="cd11072">
    <property type="entry name" value="CYP71-like"/>
    <property type="match status" value="1"/>
</dbReference>
<feature type="binding site" description="axial binding residue" evidence="15">
    <location>
        <position position="434"/>
    </location>
    <ligand>
        <name>heme</name>
        <dbReference type="ChEBI" id="CHEBI:30413"/>
    </ligand>
    <ligandPart>
        <name>Fe</name>
        <dbReference type="ChEBI" id="CHEBI:18248"/>
    </ligandPart>
</feature>
<evidence type="ECO:0000256" key="5">
    <source>
        <dbReference type="ARBA" id="ARBA00022692"/>
    </source>
</evidence>